<protein>
    <submittedName>
        <fullName evidence="5">Daptomycin-sensing surface protein LiaX</fullName>
    </submittedName>
</protein>
<organism evidence="5 6">
    <name type="scientific">Lacticaseibacillus yichunensis</name>
    <dbReference type="NCBI Taxonomy" id="2486015"/>
    <lineage>
        <taxon>Bacteria</taxon>
        <taxon>Bacillati</taxon>
        <taxon>Bacillota</taxon>
        <taxon>Bacilli</taxon>
        <taxon>Lactobacillales</taxon>
        <taxon>Lactobacillaceae</taxon>
        <taxon>Lacticaseibacillus</taxon>
    </lineage>
</organism>
<evidence type="ECO:0000259" key="3">
    <source>
        <dbReference type="Pfam" id="PF13349"/>
    </source>
</evidence>
<evidence type="ECO:0000313" key="6">
    <source>
        <dbReference type="Proteomes" id="UP001597192"/>
    </source>
</evidence>
<feature type="region of interest" description="Disordered" evidence="2">
    <location>
        <begin position="31"/>
        <end position="56"/>
    </location>
</feature>
<sequence length="486" mass="53144">MNERERILDLVKQGVLTSEEALVLLENLAKAQAAPTADRTEEKKAAPKPDQEPKHDAEEAALTALNTKIAEKSGSLDAAIAQHKRIADKIAANEEQIIVLDTMEDLDTLTEDKYKERGALKNENATLKVQLDELADQQDKLKGELADLSRQRRELNRQHFTDKVFPDDWQDQAKGAINDISKTVGDATSQISSLVKQTFSTVLDNVDWKDVTVKVPGIATEKFTHTFDFPTSQATIIDVKAANGDVTFRPWDQAGFRVDATIKLFGKMDAESPLQAFLDRSRIDVTDDHFIFQVPNKRIQADLVISVPKREYDHFNARLLNGSVTVDGLSGKDFYAKSTNGDLIFNGLEAVMLETDGVNGSIKIVGGKLRDVIATTVNGDLKLQASPRTVELQTVNGTIRATLASDFTSLQGSSVNGTVKLAVPATVAVNGELRTHFGTIKSRMAGVDAKAKTKALDLDRPGTGEGRIKFTTTSGNIQLKDTDLDD</sequence>
<gene>
    <name evidence="5" type="primary">liaX</name>
    <name evidence="5" type="ORF">ACFQ47_06250</name>
</gene>
<dbReference type="InterPro" id="IPR025164">
    <property type="entry name" value="Toastrack_DUF4097"/>
</dbReference>
<evidence type="ECO:0000256" key="2">
    <source>
        <dbReference type="SAM" id="MobiDB-lite"/>
    </source>
</evidence>
<evidence type="ECO:0000313" key="5">
    <source>
        <dbReference type="EMBL" id="MFD1432284.1"/>
    </source>
</evidence>
<feature type="domain" description="DUF4097" evidence="3">
    <location>
        <begin position="237"/>
        <end position="479"/>
    </location>
</feature>
<dbReference type="InterPro" id="IPR053959">
    <property type="entry name" value="YvlB/LiaX_N"/>
</dbReference>
<reference evidence="6" key="1">
    <citation type="journal article" date="2019" name="Int. J. Syst. Evol. Microbiol.">
        <title>The Global Catalogue of Microorganisms (GCM) 10K type strain sequencing project: providing services to taxonomists for standard genome sequencing and annotation.</title>
        <authorList>
            <consortium name="The Broad Institute Genomics Platform"/>
            <consortium name="The Broad Institute Genome Sequencing Center for Infectious Disease"/>
            <person name="Wu L."/>
            <person name="Ma J."/>
        </authorList>
    </citation>
    <scope>NUCLEOTIDE SEQUENCE [LARGE SCALE GENOMIC DNA]</scope>
    <source>
        <strain evidence="6">CCM 8947</strain>
    </source>
</reference>
<comment type="caution">
    <text evidence="5">The sequence shown here is derived from an EMBL/GenBank/DDBJ whole genome shotgun (WGS) entry which is preliminary data.</text>
</comment>
<evidence type="ECO:0000259" key="4">
    <source>
        <dbReference type="Pfam" id="PF22746"/>
    </source>
</evidence>
<dbReference type="Proteomes" id="UP001597192">
    <property type="component" value="Unassembled WGS sequence"/>
</dbReference>
<feature type="coiled-coil region" evidence="1">
    <location>
        <begin position="117"/>
        <end position="158"/>
    </location>
</feature>
<feature type="domain" description="YvlB/LiaX N-terminal" evidence="4">
    <location>
        <begin position="2"/>
        <end position="30"/>
    </location>
</feature>
<dbReference type="NCBIfam" id="NF038025">
    <property type="entry name" value="dapto_LiaX"/>
    <property type="match status" value="1"/>
</dbReference>
<proteinExistence type="predicted"/>
<dbReference type="RefSeq" id="WP_125697059.1">
    <property type="nucleotide sequence ID" value="NZ_JBHTOG010000030.1"/>
</dbReference>
<dbReference type="InterPro" id="IPR058219">
    <property type="entry name" value="LiaX"/>
</dbReference>
<evidence type="ECO:0000256" key="1">
    <source>
        <dbReference type="SAM" id="Coils"/>
    </source>
</evidence>
<keyword evidence="1" id="KW-0175">Coiled coil</keyword>
<accession>A0ABW4CMW9</accession>
<feature type="compositionally biased region" description="Basic and acidic residues" evidence="2">
    <location>
        <begin position="38"/>
        <end position="56"/>
    </location>
</feature>
<keyword evidence="6" id="KW-1185">Reference proteome</keyword>
<dbReference type="Pfam" id="PF13349">
    <property type="entry name" value="DUF4097"/>
    <property type="match status" value="1"/>
</dbReference>
<dbReference type="Pfam" id="PF22746">
    <property type="entry name" value="SHOCT-like_DUF2089-C"/>
    <property type="match status" value="1"/>
</dbReference>
<name>A0ABW4CMW9_9LACO</name>
<dbReference type="EMBL" id="JBHTOG010000030">
    <property type="protein sequence ID" value="MFD1432284.1"/>
    <property type="molecule type" value="Genomic_DNA"/>
</dbReference>